<dbReference type="HOGENOM" id="CLU_1677829_0_0_1"/>
<reference evidence="1 2" key="1">
    <citation type="journal article" date="2013" name="PLoS Genet.">
        <title>Genomic mechanisms accounting for the adaptation to parasitism in nematode-trapping fungi.</title>
        <authorList>
            <person name="Meerupati T."/>
            <person name="Andersson K.M."/>
            <person name="Friman E."/>
            <person name="Kumar D."/>
            <person name="Tunlid A."/>
            <person name="Ahren D."/>
        </authorList>
    </citation>
    <scope>NUCLEOTIDE SEQUENCE [LARGE SCALE GENOMIC DNA]</scope>
    <source>
        <strain evidence="1 2">CBS 200.50</strain>
    </source>
</reference>
<name>S8AA54_DACHA</name>
<evidence type="ECO:0000313" key="1">
    <source>
        <dbReference type="EMBL" id="EPS39789.1"/>
    </source>
</evidence>
<reference evidence="2" key="2">
    <citation type="submission" date="2013-04" db="EMBL/GenBank/DDBJ databases">
        <title>Genomic mechanisms accounting for the adaptation to parasitism in nematode-trapping fungi.</title>
        <authorList>
            <person name="Ahren D.G."/>
        </authorList>
    </citation>
    <scope>NUCLEOTIDE SEQUENCE [LARGE SCALE GENOMIC DNA]</scope>
    <source>
        <strain evidence="2">CBS 200.50</strain>
    </source>
</reference>
<dbReference type="EMBL" id="AQGS01000443">
    <property type="protein sequence ID" value="EPS39789.1"/>
    <property type="molecule type" value="Genomic_DNA"/>
</dbReference>
<dbReference type="Proteomes" id="UP000015100">
    <property type="component" value="Unassembled WGS sequence"/>
</dbReference>
<dbReference type="AlphaFoldDB" id="S8AA54"/>
<comment type="caution">
    <text evidence="1">The sequence shown here is derived from an EMBL/GenBank/DDBJ whole genome shotgun (WGS) entry which is preliminary data.</text>
</comment>
<proteinExistence type="predicted"/>
<sequence>MLLPSTLLPISCPESDTSTRLIWPIWSFRDNTRSKLFVVNTAPVHFCPSHQVFTPTLVDPTMPCKGTPIPPLPPNTDERTFHRQRGYILRNWRRESRDFCILIRYVSWYWLRNTGTDLITVDVVRLLHWLVCEHNILRARQGIRPLDWDLIHQYITA</sequence>
<evidence type="ECO:0000313" key="2">
    <source>
        <dbReference type="Proteomes" id="UP000015100"/>
    </source>
</evidence>
<gene>
    <name evidence="1" type="ORF">H072_6285</name>
</gene>
<protein>
    <submittedName>
        <fullName evidence="1">Uncharacterized protein</fullName>
    </submittedName>
</protein>
<accession>S8AA54</accession>
<organism evidence="1 2">
    <name type="scientific">Dactylellina haptotyla (strain CBS 200.50)</name>
    <name type="common">Nematode-trapping fungus</name>
    <name type="synonym">Monacrosporium haptotylum</name>
    <dbReference type="NCBI Taxonomy" id="1284197"/>
    <lineage>
        <taxon>Eukaryota</taxon>
        <taxon>Fungi</taxon>
        <taxon>Dikarya</taxon>
        <taxon>Ascomycota</taxon>
        <taxon>Pezizomycotina</taxon>
        <taxon>Orbiliomycetes</taxon>
        <taxon>Orbiliales</taxon>
        <taxon>Orbiliaceae</taxon>
        <taxon>Dactylellina</taxon>
    </lineage>
</organism>
<keyword evidence="2" id="KW-1185">Reference proteome</keyword>